<dbReference type="RefSeq" id="WP_149950747.1">
    <property type="nucleotide sequence ID" value="NZ_JADMQL010000035.1"/>
</dbReference>
<comment type="caution">
    <text evidence="3">The sequence shown here is derived from an EMBL/GenBank/DDBJ whole genome shotgun (WGS) entry which is preliminary data.</text>
</comment>
<dbReference type="SUPFAM" id="SSF53448">
    <property type="entry name" value="Nucleotide-diphospho-sugar transferases"/>
    <property type="match status" value="1"/>
</dbReference>
<dbReference type="Pfam" id="PF00535">
    <property type="entry name" value="Glycos_transf_2"/>
    <property type="match status" value="1"/>
</dbReference>
<accession>A0A5M6A107</accession>
<dbReference type="Proteomes" id="UP001266995">
    <property type="component" value="Unassembled WGS sequence"/>
</dbReference>
<evidence type="ECO:0000259" key="2">
    <source>
        <dbReference type="Pfam" id="PF00535"/>
    </source>
</evidence>
<keyword evidence="1" id="KW-1133">Transmembrane helix</keyword>
<name>A0A5M6A107_9BACE</name>
<evidence type="ECO:0000313" key="5">
    <source>
        <dbReference type="Proteomes" id="UP000325055"/>
    </source>
</evidence>
<sequence length="254" mass="29304">MSEMEDYGLVSIIMPSYNASRFIAESIKSVLAQTYQNWELLITDDCSKDSSIEVVARIVGKDRRIKLFPLLQNVGAAAARNVAIEHAKGQYIAFLDSDDVWEPEKLEKHLTFMKQNKYAFTYSEYYVMEEDGRRTKSIIHIPTSLSYYQYLQNTIIGCLTVVIDRSIVGDFRMPLIKSSHDMALWLLIMKRGYKAYGIKEVLAGYRLVSTSNTAKKWKAAKDVWRVYRKIEHLSVLFSAFCFCGYAFNAVFKRM</sequence>
<dbReference type="EMBL" id="VVYW01000042">
    <property type="protein sequence ID" value="KAA5402056.1"/>
    <property type="molecule type" value="Genomic_DNA"/>
</dbReference>
<reference evidence="4" key="2">
    <citation type="submission" date="2023-08" db="EMBL/GenBank/DDBJ databases">
        <title>Reintroducing virulent viruses to syntetic microbiomes.</title>
        <authorList>
            <person name="Wilde J."/>
            <person name="Boyes R."/>
            <person name="Robinson A.V."/>
            <person name="Daisley B.A."/>
            <person name="Allen-Vercoe E."/>
        </authorList>
    </citation>
    <scope>NUCLEOTIDE SEQUENCE</scope>
    <source>
        <strain evidence="4">225I_12FAA</strain>
    </source>
</reference>
<dbReference type="Proteomes" id="UP000325055">
    <property type="component" value="Unassembled WGS sequence"/>
</dbReference>
<dbReference type="EC" id="2.4.-.-" evidence="4"/>
<evidence type="ECO:0000256" key="1">
    <source>
        <dbReference type="SAM" id="Phobius"/>
    </source>
</evidence>
<dbReference type="InterPro" id="IPR029044">
    <property type="entry name" value="Nucleotide-diphossugar_trans"/>
</dbReference>
<reference evidence="3 5" key="1">
    <citation type="journal article" date="2019" name="Nat. Med.">
        <title>A library of human gut bacterial isolates paired with longitudinal multiomics data enables mechanistic microbiome research.</title>
        <authorList>
            <person name="Poyet M."/>
            <person name="Groussin M."/>
            <person name="Gibbons S.M."/>
            <person name="Avila-Pacheco J."/>
            <person name="Jiang X."/>
            <person name="Kearney S.M."/>
            <person name="Perrotta A.R."/>
            <person name="Berdy B."/>
            <person name="Zhao S."/>
            <person name="Lieberman T.D."/>
            <person name="Swanson P.K."/>
            <person name="Smith M."/>
            <person name="Roesemann S."/>
            <person name="Alexander J.E."/>
            <person name="Rich S.A."/>
            <person name="Livny J."/>
            <person name="Vlamakis H."/>
            <person name="Clish C."/>
            <person name="Bullock K."/>
            <person name="Deik A."/>
            <person name="Scott J."/>
            <person name="Pierce K.A."/>
            <person name="Xavier R.J."/>
            <person name="Alm E.J."/>
        </authorList>
    </citation>
    <scope>NUCLEOTIDE SEQUENCE [LARGE SCALE GENOMIC DNA]</scope>
    <source>
        <strain evidence="3 5">BIOML-A7</strain>
    </source>
</reference>
<dbReference type="EMBL" id="JAVSNH010000001">
    <property type="protein sequence ID" value="MDT4511498.1"/>
    <property type="molecule type" value="Genomic_DNA"/>
</dbReference>
<organism evidence="3 5">
    <name type="scientific">Bacteroides cellulosilyticus</name>
    <dbReference type="NCBI Taxonomy" id="246787"/>
    <lineage>
        <taxon>Bacteria</taxon>
        <taxon>Pseudomonadati</taxon>
        <taxon>Bacteroidota</taxon>
        <taxon>Bacteroidia</taxon>
        <taxon>Bacteroidales</taxon>
        <taxon>Bacteroidaceae</taxon>
        <taxon>Bacteroides</taxon>
    </lineage>
</organism>
<evidence type="ECO:0000313" key="3">
    <source>
        <dbReference type="EMBL" id="KAA5402056.1"/>
    </source>
</evidence>
<dbReference type="Gene3D" id="3.90.550.10">
    <property type="entry name" value="Spore Coat Polysaccharide Biosynthesis Protein SpsA, Chain A"/>
    <property type="match status" value="1"/>
</dbReference>
<dbReference type="GO" id="GO:0016758">
    <property type="term" value="F:hexosyltransferase activity"/>
    <property type="evidence" value="ECO:0007669"/>
    <property type="project" value="UniProtKB-ARBA"/>
</dbReference>
<proteinExistence type="predicted"/>
<feature type="domain" description="Glycosyltransferase 2-like" evidence="2">
    <location>
        <begin position="11"/>
        <end position="150"/>
    </location>
</feature>
<dbReference type="AlphaFoldDB" id="A0A5M6A107"/>
<keyword evidence="1" id="KW-0472">Membrane</keyword>
<dbReference type="PANTHER" id="PTHR22916">
    <property type="entry name" value="GLYCOSYLTRANSFERASE"/>
    <property type="match status" value="1"/>
</dbReference>
<dbReference type="PANTHER" id="PTHR22916:SF3">
    <property type="entry name" value="UDP-GLCNAC:BETAGAL BETA-1,3-N-ACETYLGLUCOSAMINYLTRANSFERASE-LIKE PROTEIN 1"/>
    <property type="match status" value="1"/>
</dbReference>
<keyword evidence="3" id="KW-0808">Transferase</keyword>
<dbReference type="InterPro" id="IPR001173">
    <property type="entry name" value="Glyco_trans_2-like"/>
</dbReference>
<gene>
    <name evidence="3" type="ORF">F2Y86_26810</name>
    <name evidence="4" type="ORF">RO785_10950</name>
</gene>
<protein>
    <submittedName>
        <fullName evidence="3">Glycosyltransferase</fullName>
        <ecNumber evidence="4">2.4.-.-</ecNumber>
    </submittedName>
</protein>
<feature type="transmembrane region" description="Helical" evidence="1">
    <location>
        <begin position="233"/>
        <end position="251"/>
    </location>
</feature>
<keyword evidence="1" id="KW-0812">Transmembrane</keyword>
<dbReference type="FunFam" id="3.90.550.10:FF:000130">
    <property type="entry name" value="Family 2 glycosyl transferase"/>
    <property type="match status" value="1"/>
</dbReference>
<evidence type="ECO:0000313" key="4">
    <source>
        <dbReference type="EMBL" id="MDT4511498.1"/>
    </source>
</evidence>
<keyword evidence="4" id="KW-0328">Glycosyltransferase</keyword>